<dbReference type="InterPro" id="IPR037997">
    <property type="entry name" value="Dgk1-like"/>
</dbReference>
<accession>B3EM73</accession>
<dbReference type="KEGG" id="cpb:Cphamn1_0488"/>
<name>B3EM73_CHLPB</name>
<feature type="transmembrane region" description="Helical" evidence="1">
    <location>
        <begin position="20"/>
        <end position="53"/>
    </location>
</feature>
<dbReference type="GO" id="GO:0016779">
    <property type="term" value="F:nucleotidyltransferase activity"/>
    <property type="evidence" value="ECO:0007669"/>
    <property type="project" value="UniProtKB-KW"/>
</dbReference>
<keyword evidence="2" id="KW-0548">Nucleotidyltransferase</keyword>
<protein>
    <submittedName>
        <fullName evidence="2">Phosphatidate cytidylyltransferase</fullName>
    </submittedName>
</protein>
<organism evidence="2">
    <name type="scientific">Chlorobium phaeobacteroides (strain BS1)</name>
    <dbReference type="NCBI Taxonomy" id="331678"/>
    <lineage>
        <taxon>Bacteria</taxon>
        <taxon>Pseudomonadati</taxon>
        <taxon>Chlorobiota</taxon>
        <taxon>Chlorobiia</taxon>
        <taxon>Chlorobiales</taxon>
        <taxon>Chlorobiaceae</taxon>
        <taxon>Chlorobium/Pelodictyon group</taxon>
        <taxon>Chlorobium</taxon>
    </lineage>
</organism>
<proteinExistence type="predicted"/>
<dbReference type="GO" id="GO:0004143">
    <property type="term" value="F:ATP-dependent diacylglycerol kinase activity"/>
    <property type="evidence" value="ECO:0007669"/>
    <property type="project" value="InterPro"/>
</dbReference>
<evidence type="ECO:0000256" key="1">
    <source>
        <dbReference type="SAM" id="Phobius"/>
    </source>
</evidence>
<dbReference type="EMBL" id="CP001101">
    <property type="protein sequence ID" value="ACE03451.1"/>
    <property type="molecule type" value="Genomic_DNA"/>
</dbReference>
<gene>
    <name evidence="2" type="ordered locus">Cphamn1_0488</name>
</gene>
<dbReference type="PANTHER" id="PTHR31303">
    <property type="entry name" value="CTP-DEPENDENT DIACYLGLYCEROL KINASE 1"/>
    <property type="match status" value="1"/>
</dbReference>
<dbReference type="OrthoDB" id="9786398at2"/>
<dbReference type="AlphaFoldDB" id="B3EM73"/>
<dbReference type="PANTHER" id="PTHR31303:SF1">
    <property type="entry name" value="CTP-DEPENDENT DIACYLGLYCEROL KINASE 1"/>
    <property type="match status" value="1"/>
</dbReference>
<keyword evidence="1" id="KW-1133">Transmembrane helix</keyword>
<feature type="transmembrane region" description="Helical" evidence="1">
    <location>
        <begin position="162"/>
        <end position="179"/>
    </location>
</feature>
<keyword evidence="1" id="KW-0812">Transmembrane</keyword>
<feature type="transmembrane region" description="Helical" evidence="1">
    <location>
        <begin position="191"/>
        <end position="208"/>
    </location>
</feature>
<dbReference type="STRING" id="331678.Cphamn1_0488"/>
<keyword evidence="2" id="KW-0808">Transferase</keyword>
<dbReference type="eggNOG" id="COG0170">
    <property type="taxonomic scope" value="Bacteria"/>
</dbReference>
<feature type="transmembrane region" description="Helical" evidence="1">
    <location>
        <begin position="139"/>
        <end position="156"/>
    </location>
</feature>
<feature type="transmembrane region" description="Helical" evidence="1">
    <location>
        <begin position="92"/>
        <end position="118"/>
    </location>
</feature>
<reference evidence="2" key="1">
    <citation type="submission" date="2008-06" db="EMBL/GenBank/DDBJ databases">
        <title>Complete sequence of Chlorobium phaeobacteroides BS1.</title>
        <authorList>
            <consortium name="US DOE Joint Genome Institute"/>
            <person name="Lucas S."/>
            <person name="Copeland A."/>
            <person name="Lapidus A."/>
            <person name="Glavina del Rio T."/>
            <person name="Dalin E."/>
            <person name="Tice H."/>
            <person name="Bruce D."/>
            <person name="Goodwin L."/>
            <person name="Pitluck S."/>
            <person name="Schmutz J."/>
            <person name="Larimer F."/>
            <person name="Land M."/>
            <person name="Hauser L."/>
            <person name="Kyrpides N."/>
            <person name="Ovchinnikova G."/>
            <person name="Li T."/>
            <person name="Liu Z."/>
            <person name="Zhao F."/>
            <person name="Overmann J."/>
            <person name="Bryant D.A."/>
            <person name="Richardson P."/>
        </authorList>
    </citation>
    <scope>NUCLEOTIDE SEQUENCE [LARGE SCALE GENOMIC DNA]</scope>
    <source>
        <strain evidence="2">BS1</strain>
    </source>
</reference>
<keyword evidence="1" id="KW-0472">Membrane</keyword>
<dbReference type="HOGENOM" id="CLU_031477_4_1_10"/>
<sequence>MRHSETVHQQFRFELARKIIHLSSVSIAIIYCFITRELALLLLIPLFSGFLLVDLLKNFIPSLARWYHNTFDPMLREHELSKGIPQLNGATFITFSALLLILFFPKVIAITCFSLVAISDTMAALVGRKFGKHPIGEKSIEGSLAFLLSALVIVAIMPGLDLFAGIITAFVATVVEALSLKINDYKIDDNLTIPLSSALVCHLYYLFLLPHKLPLLDSCP</sequence>
<evidence type="ECO:0000313" key="2">
    <source>
        <dbReference type="EMBL" id="ACE03451.1"/>
    </source>
</evidence>